<feature type="transmembrane region" description="Helical" evidence="1">
    <location>
        <begin position="52"/>
        <end position="71"/>
    </location>
</feature>
<organism evidence="3 4">
    <name type="scientific">Ensete ventricosum</name>
    <name type="common">Abyssinian banana</name>
    <name type="synonym">Musa ensete</name>
    <dbReference type="NCBI Taxonomy" id="4639"/>
    <lineage>
        <taxon>Eukaryota</taxon>
        <taxon>Viridiplantae</taxon>
        <taxon>Streptophyta</taxon>
        <taxon>Embryophyta</taxon>
        <taxon>Tracheophyta</taxon>
        <taxon>Spermatophyta</taxon>
        <taxon>Magnoliopsida</taxon>
        <taxon>Liliopsida</taxon>
        <taxon>Zingiberales</taxon>
        <taxon>Musaceae</taxon>
        <taxon>Ensete</taxon>
    </lineage>
</organism>
<dbReference type="Proteomes" id="UP000287651">
    <property type="component" value="Unassembled WGS sequence"/>
</dbReference>
<proteinExistence type="predicted"/>
<evidence type="ECO:0000256" key="2">
    <source>
        <dbReference type="SAM" id="SignalP"/>
    </source>
</evidence>
<dbReference type="EMBL" id="AMZH03002219">
    <property type="protein sequence ID" value="RRT76342.1"/>
    <property type="molecule type" value="Genomic_DNA"/>
</dbReference>
<name>A0A427AJM0_ENSVE</name>
<protein>
    <submittedName>
        <fullName evidence="3">Uncharacterized protein</fullName>
    </submittedName>
</protein>
<keyword evidence="1" id="KW-0812">Transmembrane</keyword>
<reference evidence="3 4" key="1">
    <citation type="journal article" date="2014" name="Agronomy (Basel)">
        <title>A Draft Genome Sequence for Ensete ventricosum, the Drought-Tolerant Tree Against Hunger.</title>
        <authorList>
            <person name="Harrison J."/>
            <person name="Moore K.A."/>
            <person name="Paszkiewicz K."/>
            <person name="Jones T."/>
            <person name="Grant M."/>
            <person name="Ambacheew D."/>
            <person name="Muzemil S."/>
            <person name="Studholme D.J."/>
        </authorList>
    </citation>
    <scope>NUCLEOTIDE SEQUENCE [LARGE SCALE GENOMIC DNA]</scope>
</reference>
<evidence type="ECO:0000256" key="1">
    <source>
        <dbReference type="SAM" id="Phobius"/>
    </source>
</evidence>
<feature type="signal peptide" evidence="2">
    <location>
        <begin position="1"/>
        <end position="15"/>
    </location>
</feature>
<evidence type="ECO:0000313" key="4">
    <source>
        <dbReference type="Proteomes" id="UP000287651"/>
    </source>
</evidence>
<comment type="caution">
    <text evidence="3">The sequence shown here is derived from an EMBL/GenBank/DDBJ whole genome shotgun (WGS) entry which is preliminary data.</text>
</comment>
<keyword evidence="1" id="KW-1133">Transmembrane helix</keyword>
<keyword evidence="2" id="KW-0732">Signal</keyword>
<feature type="chain" id="PRO_5018966112" evidence="2">
    <location>
        <begin position="16"/>
        <end position="167"/>
    </location>
</feature>
<accession>A0A427AJM0</accession>
<gene>
    <name evidence="3" type="ORF">B296_00023669</name>
</gene>
<sequence>MVVLLPMSLLRLLLGFLPLVGLMGGVPSAAHRRFLREGTGGEGAHLAEVLPVLVLLLLFPVLVAAVVGHLLGGLHVTSHVPVFATAAGVVGGSSGIRISAVGVAGLGVNASRERDVCPVDMWWKHRYGVVDTVISCLDAGIFLQVTPASSPSVRHTRSGGVLEGRGN</sequence>
<keyword evidence="1" id="KW-0472">Membrane</keyword>
<dbReference type="AlphaFoldDB" id="A0A427AJM0"/>
<evidence type="ECO:0000313" key="3">
    <source>
        <dbReference type="EMBL" id="RRT76342.1"/>
    </source>
</evidence>